<dbReference type="PANTHER" id="PTHR40267:SF1">
    <property type="entry name" value="BLR3294 PROTEIN"/>
    <property type="match status" value="1"/>
</dbReference>
<sequence>MTRVGVVVPPANPAAEPEFARLLAGRADLYVTRFPIQPGLSLAERLDAYNGAVPDMIRSFGSLPLDALVLACSGSRYLLGPAEDRRRCAELSAEFGLPVASVTEATRRALEQLGAEAVTLVSPYQPWLTARAEEFWTAAGVRIAQLVPVKAGQRFAPYEMTTDRLVTQIEQAGVAQDAVLLLTGTGMPTLRAIARLTAGNARVVVASNLCGAWWALTSTRRCAISDGVKQRAWAEQAAP</sequence>
<evidence type="ECO:0000313" key="1">
    <source>
        <dbReference type="EMBL" id="MEU2121959.1"/>
    </source>
</evidence>
<organism evidence="1 2">
    <name type="scientific">Nocardia niwae</name>
    <dbReference type="NCBI Taxonomy" id="626084"/>
    <lineage>
        <taxon>Bacteria</taxon>
        <taxon>Bacillati</taxon>
        <taxon>Actinomycetota</taxon>
        <taxon>Actinomycetes</taxon>
        <taxon>Mycobacteriales</taxon>
        <taxon>Nocardiaceae</taxon>
        <taxon>Nocardia</taxon>
    </lineage>
</organism>
<comment type="caution">
    <text evidence="1">The sequence shown here is derived from an EMBL/GenBank/DDBJ whole genome shotgun (WGS) entry which is preliminary data.</text>
</comment>
<dbReference type="Pfam" id="PF17645">
    <property type="entry name" value="Amdase"/>
    <property type="match status" value="1"/>
</dbReference>
<reference evidence="1 2" key="1">
    <citation type="submission" date="2024-06" db="EMBL/GenBank/DDBJ databases">
        <title>The Natural Products Discovery Center: Release of the First 8490 Sequenced Strains for Exploring Actinobacteria Biosynthetic Diversity.</title>
        <authorList>
            <person name="Kalkreuter E."/>
            <person name="Kautsar S.A."/>
            <person name="Yang D."/>
            <person name="Bader C.D."/>
            <person name="Teijaro C.N."/>
            <person name="Fluegel L."/>
            <person name="Davis C.M."/>
            <person name="Simpson J.R."/>
            <person name="Lauterbach L."/>
            <person name="Steele A.D."/>
            <person name="Gui C."/>
            <person name="Meng S."/>
            <person name="Li G."/>
            <person name="Viehrig K."/>
            <person name="Ye F."/>
            <person name="Su P."/>
            <person name="Kiefer A.F."/>
            <person name="Nichols A."/>
            <person name="Cepeda A.J."/>
            <person name="Yan W."/>
            <person name="Fan B."/>
            <person name="Jiang Y."/>
            <person name="Adhikari A."/>
            <person name="Zheng C.-J."/>
            <person name="Schuster L."/>
            <person name="Cowan T.M."/>
            <person name="Smanski M.J."/>
            <person name="Chevrette M.G."/>
            <person name="De Carvalho L.P.S."/>
            <person name="Shen B."/>
        </authorList>
    </citation>
    <scope>NUCLEOTIDE SEQUENCE [LARGE SCALE GENOMIC DNA]</scope>
    <source>
        <strain evidence="1 2">NPDC019434</strain>
    </source>
</reference>
<dbReference type="InterPro" id="IPR026286">
    <property type="entry name" value="MaiA/AMDase"/>
</dbReference>
<protein>
    <recommendedName>
        <fullName evidence="3">Arylmalonate decarboxylase</fullName>
    </recommendedName>
</protein>
<gene>
    <name evidence="1" type="ORF">ABZ507_08990</name>
</gene>
<accession>A0ABV2X7W3</accession>
<evidence type="ECO:0000313" key="2">
    <source>
        <dbReference type="Proteomes" id="UP001550535"/>
    </source>
</evidence>
<evidence type="ECO:0008006" key="3">
    <source>
        <dbReference type="Google" id="ProtNLM"/>
    </source>
</evidence>
<dbReference type="RefSeq" id="WP_063020196.1">
    <property type="nucleotide sequence ID" value="NZ_JBEYBR010000016.1"/>
</dbReference>
<dbReference type="InterPro" id="IPR053714">
    <property type="entry name" value="Iso_Racemase_Enz_sf"/>
</dbReference>
<dbReference type="Gene3D" id="3.40.50.12500">
    <property type="match status" value="1"/>
</dbReference>
<dbReference type="Proteomes" id="UP001550535">
    <property type="component" value="Unassembled WGS sequence"/>
</dbReference>
<name>A0ABV2X7W3_9NOCA</name>
<dbReference type="EMBL" id="JBEYBR010000016">
    <property type="protein sequence ID" value="MEU2121959.1"/>
    <property type="molecule type" value="Genomic_DNA"/>
</dbReference>
<keyword evidence="2" id="KW-1185">Reference proteome</keyword>
<dbReference type="PANTHER" id="PTHR40267">
    <property type="entry name" value="BLR3294 PROTEIN"/>
    <property type="match status" value="1"/>
</dbReference>
<proteinExistence type="predicted"/>